<feature type="region of interest" description="Disordered" evidence="1">
    <location>
        <begin position="67"/>
        <end position="86"/>
    </location>
</feature>
<feature type="compositionally biased region" description="Low complexity" evidence="1">
    <location>
        <begin position="174"/>
        <end position="193"/>
    </location>
</feature>
<feature type="compositionally biased region" description="Polar residues" evidence="1">
    <location>
        <begin position="67"/>
        <end position="77"/>
    </location>
</feature>
<reference evidence="2 3" key="1">
    <citation type="submission" date="2019-05" db="EMBL/GenBank/DDBJ databases">
        <title>Another draft genome of Portunus trituberculatus and its Hox gene families provides insights of decapod evolution.</title>
        <authorList>
            <person name="Jeong J.-H."/>
            <person name="Song I."/>
            <person name="Kim S."/>
            <person name="Choi T."/>
            <person name="Kim D."/>
            <person name="Ryu S."/>
            <person name="Kim W."/>
        </authorList>
    </citation>
    <scope>NUCLEOTIDE SEQUENCE [LARGE SCALE GENOMIC DNA]</scope>
    <source>
        <tissue evidence="2">Muscle</tissue>
    </source>
</reference>
<sequence length="193" mass="21470">MQEREGVREIMTTNHSNISATCPGEWPASQAVTNPDGGHIASPRAPFKVTPVPVTFLETLPCCRSVATNPGLSNTDRSPPPDFENDENGWQVTGTLTHKGGMSPEWTRTRLCNCFTKAPRGTADRGHPTLKQLGRTFRQFVQVFREFPREGTKGRRRTLVPRRRKRRKRKVARGARVPGPDFTGDDVTGTTFG</sequence>
<dbReference type="AlphaFoldDB" id="A0A5B7GLF8"/>
<gene>
    <name evidence="2" type="ORF">E2C01_052393</name>
</gene>
<comment type="caution">
    <text evidence="2">The sequence shown here is derived from an EMBL/GenBank/DDBJ whole genome shotgun (WGS) entry which is preliminary data.</text>
</comment>
<organism evidence="2 3">
    <name type="scientific">Portunus trituberculatus</name>
    <name type="common">Swimming crab</name>
    <name type="synonym">Neptunus trituberculatus</name>
    <dbReference type="NCBI Taxonomy" id="210409"/>
    <lineage>
        <taxon>Eukaryota</taxon>
        <taxon>Metazoa</taxon>
        <taxon>Ecdysozoa</taxon>
        <taxon>Arthropoda</taxon>
        <taxon>Crustacea</taxon>
        <taxon>Multicrustacea</taxon>
        <taxon>Malacostraca</taxon>
        <taxon>Eumalacostraca</taxon>
        <taxon>Eucarida</taxon>
        <taxon>Decapoda</taxon>
        <taxon>Pleocyemata</taxon>
        <taxon>Brachyura</taxon>
        <taxon>Eubrachyura</taxon>
        <taxon>Portunoidea</taxon>
        <taxon>Portunidae</taxon>
        <taxon>Portuninae</taxon>
        <taxon>Portunus</taxon>
    </lineage>
</organism>
<proteinExistence type="predicted"/>
<feature type="compositionally biased region" description="Basic residues" evidence="1">
    <location>
        <begin position="154"/>
        <end position="173"/>
    </location>
</feature>
<protein>
    <submittedName>
        <fullName evidence="2">Uncharacterized protein</fullName>
    </submittedName>
</protein>
<evidence type="ECO:0000313" key="2">
    <source>
        <dbReference type="EMBL" id="MPC58389.1"/>
    </source>
</evidence>
<keyword evidence="3" id="KW-1185">Reference proteome</keyword>
<name>A0A5B7GLF8_PORTR</name>
<feature type="region of interest" description="Disordered" evidence="1">
    <location>
        <begin position="152"/>
        <end position="193"/>
    </location>
</feature>
<evidence type="ECO:0000313" key="3">
    <source>
        <dbReference type="Proteomes" id="UP000324222"/>
    </source>
</evidence>
<evidence type="ECO:0000256" key="1">
    <source>
        <dbReference type="SAM" id="MobiDB-lite"/>
    </source>
</evidence>
<dbReference type="Proteomes" id="UP000324222">
    <property type="component" value="Unassembled WGS sequence"/>
</dbReference>
<dbReference type="EMBL" id="VSRR010015632">
    <property type="protein sequence ID" value="MPC58389.1"/>
    <property type="molecule type" value="Genomic_DNA"/>
</dbReference>
<accession>A0A5B7GLF8</accession>